<dbReference type="GO" id="GO:0016020">
    <property type="term" value="C:membrane"/>
    <property type="evidence" value="ECO:0007669"/>
    <property type="project" value="UniProtKB-SubCell"/>
</dbReference>
<dbReference type="GO" id="GO:0006506">
    <property type="term" value="P:GPI anchor biosynthetic process"/>
    <property type="evidence" value="ECO:0007669"/>
    <property type="project" value="InterPro"/>
</dbReference>
<feature type="transmembrane region" description="Helical" evidence="5">
    <location>
        <begin position="155"/>
        <end position="174"/>
    </location>
</feature>
<evidence type="ECO:0008006" key="8">
    <source>
        <dbReference type="Google" id="ProtNLM"/>
    </source>
</evidence>
<keyword evidence="4 5" id="KW-0472">Membrane</keyword>
<dbReference type="InterPro" id="IPR009447">
    <property type="entry name" value="PIGW/GWT1"/>
</dbReference>
<comment type="caution">
    <text evidence="6">The sequence shown here is derived from an EMBL/GenBank/DDBJ whole genome shotgun (WGS) entry which is preliminary data.</text>
</comment>
<dbReference type="GO" id="GO:0032216">
    <property type="term" value="F:glucosaminyl-phosphatidylinositol O-acyltransferase activity"/>
    <property type="evidence" value="ECO:0007669"/>
    <property type="project" value="TreeGrafter"/>
</dbReference>
<feature type="transmembrane region" description="Helical" evidence="5">
    <location>
        <begin position="12"/>
        <end position="32"/>
    </location>
</feature>
<feature type="transmembrane region" description="Helical" evidence="5">
    <location>
        <begin position="115"/>
        <end position="135"/>
    </location>
</feature>
<dbReference type="PIRSF" id="PIRSF017321">
    <property type="entry name" value="GWT1"/>
    <property type="match status" value="1"/>
</dbReference>
<evidence type="ECO:0000256" key="5">
    <source>
        <dbReference type="SAM" id="Phobius"/>
    </source>
</evidence>
<evidence type="ECO:0000256" key="2">
    <source>
        <dbReference type="ARBA" id="ARBA00022692"/>
    </source>
</evidence>
<feature type="transmembrane region" description="Helical" evidence="5">
    <location>
        <begin position="286"/>
        <end position="304"/>
    </location>
</feature>
<dbReference type="OrthoDB" id="15270at2759"/>
<dbReference type="AlphaFoldDB" id="A0A9D4ZF94"/>
<keyword evidence="7" id="KW-1185">Reference proteome</keyword>
<feature type="transmembrane region" description="Helical" evidence="5">
    <location>
        <begin position="245"/>
        <end position="266"/>
    </location>
</feature>
<evidence type="ECO:0000313" key="6">
    <source>
        <dbReference type="EMBL" id="KAI5073268.1"/>
    </source>
</evidence>
<dbReference type="Proteomes" id="UP000886520">
    <property type="component" value="Chromosome 11"/>
</dbReference>
<protein>
    <recommendedName>
        <fullName evidence="8">GPI-anchored wall transfer protein</fullName>
    </recommendedName>
</protein>
<proteinExistence type="predicted"/>
<dbReference type="EMBL" id="JABFUD020000011">
    <property type="protein sequence ID" value="KAI5073268.1"/>
    <property type="molecule type" value="Genomic_DNA"/>
</dbReference>
<dbReference type="GO" id="GO:0005783">
    <property type="term" value="C:endoplasmic reticulum"/>
    <property type="evidence" value="ECO:0007669"/>
    <property type="project" value="TreeGrafter"/>
</dbReference>
<comment type="subcellular location">
    <subcellularLocation>
        <location evidence="1">Membrane</location>
        <topology evidence="1">Multi-pass membrane protein</topology>
    </subcellularLocation>
</comment>
<keyword evidence="2 5" id="KW-0812">Transmembrane</keyword>
<evidence type="ECO:0000256" key="3">
    <source>
        <dbReference type="ARBA" id="ARBA00022989"/>
    </source>
</evidence>
<feature type="transmembrane region" description="Helical" evidence="5">
    <location>
        <begin position="218"/>
        <end position="238"/>
    </location>
</feature>
<feature type="transmembrane region" description="Helical" evidence="5">
    <location>
        <begin position="78"/>
        <end position="95"/>
    </location>
</feature>
<evidence type="ECO:0000256" key="4">
    <source>
        <dbReference type="ARBA" id="ARBA00023136"/>
    </source>
</evidence>
<dbReference type="Pfam" id="PF06423">
    <property type="entry name" value="GWT1"/>
    <property type="match status" value="1"/>
</dbReference>
<feature type="transmembrane region" description="Helical" evidence="5">
    <location>
        <begin position="53"/>
        <end position="72"/>
    </location>
</feature>
<evidence type="ECO:0000256" key="1">
    <source>
        <dbReference type="ARBA" id="ARBA00004141"/>
    </source>
</evidence>
<organism evidence="6 7">
    <name type="scientific">Adiantum capillus-veneris</name>
    <name type="common">Maidenhair fern</name>
    <dbReference type="NCBI Taxonomy" id="13818"/>
    <lineage>
        <taxon>Eukaryota</taxon>
        <taxon>Viridiplantae</taxon>
        <taxon>Streptophyta</taxon>
        <taxon>Embryophyta</taxon>
        <taxon>Tracheophyta</taxon>
        <taxon>Polypodiopsida</taxon>
        <taxon>Polypodiidae</taxon>
        <taxon>Polypodiales</taxon>
        <taxon>Pteridineae</taxon>
        <taxon>Pteridaceae</taxon>
        <taxon>Vittarioideae</taxon>
        <taxon>Adiantum</taxon>
    </lineage>
</organism>
<name>A0A9D4ZF94_ADICA</name>
<sequence length="420" mass="46302">MLSHGRFVSNLSGTSMLEIAALSFLFPAFLLLCKCYQVHLKADANKGARTCCLWSLFVEFTFIVIPTLSILTVLNGKVYPLTAVLVCGLVLAFFMKRRQVEAAQISNKDEKLLRLQFLSSYRFVVMLVTCLTILAVDFKIFPRRYAKTETYGTGLMDVGVGSFVVVNAVVSRKARGLSILKGKSRVLQNTGPLLLLGFARLLFTKQADYQVHVGEYGVHWNFFFTLAAVALLTNIINIPAHLSGIFGASILFVYQLCLLGGLNSYLNTTQRGASLINQNKEGIFSLVGYWGLYLLGVQLGYLFFQSRKSKSGLLTPLGVAGIWALAFLFWSLTVLFDRFLERTSRRSCNVAYASFILAVNLEGLGVLASLEVFPNIQLLLLEKIITENLLATFLLANVLTGLVNLSVNTIFVSASAAYGL</sequence>
<dbReference type="GO" id="GO:0072659">
    <property type="term" value="P:protein localization to plasma membrane"/>
    <property type="evidence" value="ECO:0007669"/>
    <property type="project" value="TreeGrafter"/>
</dbReference>
<feature type="transmembrane region" description="Helical" evidence="5">
    <location>
        <begin position="311"/>
        <end position="330"/>
    </location>
</feature>
<keyword evidence="3 5" id="KW-1133">Transmembrane helix</keyword>
<feature type="transmembrane region" description="Helical" evidence="5">
    <location>
        <begin position="394"/>
        <end position="418"/>
    </location>
</feature>
<feature type="transmembrane region" description="Helical" evidence="5">
    <location>
        <begin position="350"/>
        <end position="373"/>
    </location>
</feature>
<evidence type="ECO:0000313" key="7">
    <source>
        <dbReference type="Proteomes" id="UP000886520"/>
    </source>
</evidence>
<reference evidence="6" key="1">
    <citation type="submission" date="2021-01" db="EMBL/GenBank/DDBJ databases">
        <title>Adiantum capillus-veneris genome.</title>
        <authorList>
            <person name="Fang Y."/>
            <person name="Liao Q."/>
        </authorList>
    </citation>
    <scope>NUCLEOTIDE SEQUENCE</scope>
    <source>
        <strain evidence="6">H3</strain>
        <tissue evidence="6">Leaf</tissue>
    </source>
</reference>
<accession>A0A9D4ZF94</accession>
<gene>
    <name evidence="6" type="ORF">GOP47_0011281</name>
</gene>
<dbReference type="PANTHER" id="PTHR20661:SF0">
    <property type="entry name" value="PHOSPHATIDYLINOSITOL-GLYCAN BIOSYNTHESIS CLASS W PROTEIN"/>
    <property type="match status" value="1"/>
</dbReference>
<dbReference type="PANTHER" id="PTHR20661">
    <property type="entry name" value="PHOSPHATIDYLINOSITOL-GLYCAN BIOSYNTHESIS CLASS W PROTEIN"/>
    <property type="match status" value="1"/>
</dbReference>